<dbReference type="GO" id="GO:0009245">
    <property type="term" value="P:lipid A biosynthetic process"/>
    <property type="evidence" value="ECO:0007669"/>
    <property type="project" value="TreeGrafter"/>
</dbReference>
<organism evidence="3 4">
    <name type="scientific">Enterococcus alcedinis</name>
    <dbReference type="NCBI Taxonomy" id="1274384"/>
    <lineage>
        <taxon>Bacteria</taxon>
        <taxon>Bacillati</taxon>
        <taxon>Bacillota</taxon>
        <taxon>Bacilli</taxon>
        <taxon>Lactobacillales</taxon>
        <taxon>Enterococcaceae</taxon>
        <taxon>Enterococcus</taxon>
    </lineage>
</organism>
<keyword evidence="1" id="KW-1133">Transmembrane helix</keyword>
<comment type="caution">
    <text evidence="3">The sequence shown here is derived from an EMBL/GenBank/DDBJ whole genome shotgun (WGS) entry which is preliminary data.</text>
</comment>
<proteinExistence type="predicted"/>
<dbReference type="SUPFAM" id="SSF56300">
    <property type="entry name" value="Metallo-dependent phosphatases"/>
    <property type="match status" value="1"/>
</dbReference>
<reference evidence="3" key="2">
    <citation type="submission" date="2020-09" db="EMBL/GenBank/DDBJ databases">
        <authorList>
            <person name="Sun Q."/>
            <person name="Sedlacek I."/>
        </authorList>
    </citation>
    <scope>NUCLEOTIDE SEQUENCE</scope>
    <source>
        <strain evidence="3">CCM 8433</strain>
    </source>
</reference>
<dbReference type="GO" id="GO:0004527">
    <property type="term" value="F:exonuclease activity"/>
    <property type="evidence" value="ECO:0007669"/>
    <property type="project" value="UniProtKB-KW"/>
</dbReference>
<dbReference type="GO" id="GO:0008758">
    <property type="term" value="F:UDP-2,3-diacylglucosamine hydrolase activity"/>
    <property type="evidence" value="ECO:0007669"/>
    <property type="project" value="TreeGrafter"/>
</dbReference>
<reference evidence="3" key="1">
    <citation type="journal article" date="2014" name="Int. J. Syst. Evol. Microbiol.">
        <title>Complete genome sequence of Corynebacterium casei LMG S-19264T (=DSM 44701T), isolated from a smear-ripened cheese.</title>
        <authorList>
            <consortium name="US DOE Joint Genome Institute (JGI-PGF)"/>
            <person name="Walter F."/>
            <person name="Albersmeier A."/>
            <person name="Kalinowski J."/>
            <person name="Ruckert C."/>
        </authorList>
    </citation>
    <scope>NUCLEOTIDE SEQUENCE</scope>
    <source>
        <strain evidence="3">CCM 8433</strain>
    </source>
</reference>
<dbReference type="InterPro" id="IPR029052">
    <property type="entry name" value="Metallo-depent_PP-like"/>
</dbReference>
<evidence type="ECO:0000313" key="4">
    <source>
        <dbReference type="Proteomes" id="UP000622610"/>
    </source>
</evidence>
<protein>
    <submittedName>
        <fullName evidence="3">DNA repair exonuclease</fullName>
    </submittedName>
</protein>
<dbReference type="EMBL" id="BMDT01000005">
    <property type="protein sequence ID" value="GGI65684.1"/>
    <property type="molecule type" value="Genomic_DNA"/>
</dbReference>
<keyword evidence="3" id="KW-0540">Nuclease</keyword>
<keyword evidence="3" id="KW-0269">Exonuclease</keyword>
<feature type="transmembrane region" description="Helical" evidence="1">
    <location>
        <begin position="6"/>
        <end position="22"/>
    </location>
</feature>
<dbReference type="InterPro" id="IPR051158">
    <property type="entry name" value="Metallophosphoesterase_sf"/>
</dbReference>
<dbReference type="AlphaFoldDB" id="A0A917JI04"/>
<keyword evidence="1" id="KW-0472">Membrane</keyword>
<dbReference type="Proteomes" id="UP000622610">
    <property type="component" value="Unassembled WGS sequence"/>
</dbReference>
<dbReference type="Pfam" id="PF00149">
    <property type="entry name" value="Metallophos"/>
    <property type="match status" value="1"/>
</dbReference>
<dbReference type="PANTHER" id="PTHR31302">
    <property type="entry name" value="TRANSMEMBRANE PROTEIN WITH METALLOPHOSPHOESTERASE DOMAIN-RELATED"/>
    <property type="match status" value="1"/>
</dbReference>
<dbReference type="PANTHER" id="PTHR31302:SF25">
    <property type="entry name" value="PHOSPHOESTERASE"/>
    <property type="match status" value="1"/>
</dbReference>
<evidence type="ECO:0000256" key="1">
    <source>
        <dbReference type="SAM" id="Phobius"/>
    </source>
</evidence>
<keyword evidence="4" id="KW-1185">Reference proteome</keyword>
<dbReference type="GO" id="GO:0016020">
    <property type="term" value="C:membrane"/>
    <property type="evidence" value="ECO:0007669"/>
    <property type="project" value="GOC"/>
</dbReference>
<dbReference type="Gene3D" id="3.60.21.10">
    <property type="match status" value="1"/>
</dbReference>
<accession>A0A917JI04</accession>
<evidence type="ECO:0000259" key="2">
    <source>
        <dbReference type="Pfam" id="PF00149"/>
    </source>
</evidence>
<keyword evidence="1" id="KW-0812">Transmembrane</keyword>
<sequence>MPNTIYLLIFGMSLLLFYWFFLKPKKAKEVHYLIHKDKHQVLDISNAYDLYEDPKTILVAHFSDTHFRSGHAPKKLNPLIRSTMARKPDIIVFTGDLLANYEHWPHQLTPTLVDKLKHLKAPFGKFAVLGNQDYAGAGQYFVQEVLKEADFTPLVNESLFTNKEDTSIHIVGMDDTILGNPMFDFEKKIANWHLLLVHEADPVEKVKSLLDFDLVLTGHPFKKKAFKKNQKPPKFINGLYQLGSKTLLSIFPHYETGKILLKTPTIYYYHLVKDSKEKTTT</sequence>
<evidence type="ECO:0000313" key="3">
    <source>
        <dbReference type="EMBL" id="GGI65684.1"/>
    </source>
</evidence>
<keyword evidence="3" id="KW-0378">Hydrolase</keyword>
<dbReference type="InterPro" id="IPR004843">
    <property type="entry name" value="Calcineurin-like_PHP"/>
</dbReference>
<dbReference type="RefSeq" id="WP_188367524.1">
    <property type="nucleotide sequence ID" value="NZ_BMDT01000005.1"/>
</dbReference>
<name>A0A917JI04_9ENTE</name>
<feature type="domain" description="Calcineurin-like phosphoesterase" evidence="2">
    <location>
        <begin position="59"/>
        <end position="219"/>
    </location>
</feature>
<gene>
    <name evidence="3" type="ORF">GCM10011482_13380</name>
</gene>